<name>X1FIF6_9ZZZZ</name>
<gene>
    <name evidence="1" type="ORF">S01H4_67189</name>
</gene>
<feature type="non-terminal residue" evidence="1">
    <location>
        <position position="1"/>
    </location>
</feature>
<dbReference type="Gene3D" id="2.40.100.10">
    <property type="entry name" value="Cyclophilin-like"/>
    <property type="match status" value="1"/>
</dbReference>
<sequence>DVDILAQLRPLDYISFNSTTLEEAHRLVHEREAKFNYLSDLL</sequence>
<reference evidence="1" key="1">
    <citation type="journal article" date="2014" name="Front. Microbiol.">
        <title>High frequency of phylogenetically diverse reductive dehalogenase-homologous genes in deep subseafloor sedimentary metagenomes.</title>
        <authorList>
            <person name="Kawai M."/>
            <person name="Futagami T."/>
            <person name="Toyoda A."/>
            <person name="Takaki Y."/>
            <person name="Nishi S."/>
            <person name="Hori S."/>
            <person name="Arai W."/>
            <person name="Tsubouchi T."/>
            <person name="Morono Y."/>
            <person name="Uchiyama I."/>
            <person name="Ito T."/>
            <person name="Fujiyama A."/>
            <person name="Inagaki F."/>
            <person name="Takami H."/>
        </authorList>
    </citation>
    <scope>NUCLEOTIDE SEQUENCE</scope>
    <source>
        <strain evidence="1">Expedition CK06-06</strain>
    </source>
</reference>
<feature type="non-terminal residue" evidence="1">
    <location>
        <position position="42"/>
    </location>
</feature>
<accession>X1FIF6</accession>
<organism evidence="1">
    <name type="scientific">marine sediment metagenome</name>
    <dbReference type="NCBI Taxonomy" id="412755"/>
    <lineage>
        <taxon>unclassified sequences</taxon>
        <taxon>metagenomes</taxon>
        <taxon>ecological metagenomes</taxon>
    </lineage>
</organism>
<dbReference type="InterPro" id="IPR029000">
    <property type="entry name" value="Cyclophilin-like_dom_sf"/>
</dbReference>
<evidence type="ECO:0000313" key="1">
    <source>
        <dbReference type="EMBL" id="GAH20543.1"/>
    </source>
</evidence>
<dbReference type="AlphaFoldDB" id="X1FIF6"/>
<proteinExistence type="predicted"/>
<protein>
    <submittedName>
        <fullName evidence="1">Uncharacterized protein</fullName>
    </submittedName>
</protein>
<comment type="caution">
    <text evidence="1">The sequence shown here is derived from an EMBL/GenBank/DDBJ whole genome shotgun (WGS) entry which is preliminary data.</text>
</comment>
<dbReference type="EMBL" id="BART01042102">
    <property type="protein sequence ID" value="GAH20543.1"/>
    <property type="molecule type" value="Genomic_DNA"/>
</dbReference>